<dbReference type="Gene3D" id="1.10.600.10">
    <property type="entry name" value="Farnesyl Diphosphate Synthase"/>
    <property type="match status" value="1"/>
</dbReference>
<dbReference type="AlphaFoldDB" id="A0A9Q8USC4"/>
<organism evidence="1 2">
    <name type="scientific">Passalora fulva</name>
    <name type="common">Tomato leaf mold</name>
    <name type="synonym">Cladosporium fulvum</name>
    <dbReference type="NCBI Taxonomy" id="5499"/>
    <lineage>
        <taxon>Eukaryota</taxon>
        <taxon>Fungi</taxon>
        <taxon>Dikarya</taxon>
        <taxon>Ascomycota</taxon>
        <taxon>Pezizomycotina</taxon>
        <taxon>Dothideomycetes</taxon>
        <taxon>Dothideomycetidae</taxon>
        <taxon>Mycosphaerellales</taxon>
        <taxon>Mycosphaerellaceae</taxon>
        <taxon>Fulvia</taxon>
    </lineage>
</organism>
<name>A0A9Q8USC4_PASFU</name>
<sequence>MELESRPIDVSHHCGLLIPSIKPLEISNEDTLCRASLAGRHAKLYVAADLSPAEDALKKATLDVASVMKCFPAVTSEAIILAMAAWYTTLCHIDDAVENLESEAAQLALAHAIYILRNASWCNPPMPGETNHEGDTQDMFMARVLSATVAYCSRLQDLLPCTVQSKLRAASIDTLDALALEHKWRHRSSINESAYLSIRTKTIGVTPFFLLVRYNFDHDSSFLTQNVELESLMSDAELAIGLQNDLIGLSRDIEKGERFNYILRLESPSLDEREARTLKAVNIHNNAIRSATATWENLKAGSGASAQACADSLMKFVERHYLWASTSKRYQCHPSGHRQLPQKSRLSLLVMRALLAKSSMRKNLGLDVHYPDNGRRKRKASLQEWTIRMELKQAMKSTKETSLAS</sequence>
<evidence type="ECO:0008006" key="3">
    <source>
        <dbReference type="Google" id="ProtNLM"/>
    </source>
</evidence>
<protein>
    <recommendedName>
        <fullName evidence="3">Terpenoid synthase</fullName>
    </recommendedName>
</protein>
<dbReference type="Proteomes" id="UP000756132">
    <property type="component" value="Chromosome 8"/>
</dbReference>
<dbReference type="KEGG" id="ffu:CLAFUR5_11648"/>
<proteinExistence type="predicted"/>
<dbReference type="OMA" id="LKWCASS"/>
<dbReference type="SUPFAM" id="SSF48576">
    <property type="entry name" value="Terpenoid synthases"/>
    <property type="match status" value="1"/>
</dbReference>
<keyword evidence="2" id="KW-1185">Reference proteome</keyword>
<evidence type="ECO:0000313" key="1">
    <source>
        <dbReference type="EMBL" id="UJO20635.1"/>
    </source>
</evidence>
<accession>A0A9Q8USC4</accession>
<reference evidence="1" key="2">
    <citation type="journal article" date="2022" name="Microb. Genom.">
        <title>A chromosome-scale genome assembly of the tomato pathogen Cladosporium fulvum reveals a compartmentalized genome architecture and the presence of a dispensable chromosome.</title>
        <authorList>
            <person name="Zaccaron A.Z."/>
            <person name="Chen L.H."/>
            <person name="Samaras A."/>
            <person name="Stergiopoulos I."/>
        </authorList>
    </citation>
    <scope>NUCLEOTIDE SEQUENCE</scope>
    <source>
        <strain evidence="1">Race5_Kim</strain>
    </source>
</reference>
<evidence type="ECO:0000313" key="2">
    <source>
        <dbReference type="Proteomes" id="UP000756132"/>
    </source>
</evidence>
<reference evidence="1" key="1">
    <citation type="submission" date="2021-12" db="EMBL/GenBank/DDBJ databases">
        <authorList>
            <person name="Zaccaron A."/>
            <person name="Stergiopoulos I."/>
        </authorList>
    </citation>
    <scope>NUCLEOTIDE SEQUENCE</scope>
    <source>
        <strain evidence="1">Race5_Kim</strain>
    </source>
</reference>
<dbReference type="GeneID" id="71991526"/>
<gene>
    <name evidence="1" type="ORF">CLAFUR5_11648</name>
</gene>
<dbReference type="Pfam" id="PF19086">
    <property type="entry name" value="Terpene_syn_C_2"/>
    <property type="match status" value="1"/>
</dbReference>
<dbReference type="OrthoDB" id="1731983at2759"/>
<dbReference type="InterPro" id="IPR008949">
    <property type="entry name" value="Isoprenoid_synthase_dom_sf"/>
</dbReference>
<dbReference type="EMBL" id="CP090170">
    <property type="protein sequence ID" value="UJO20635.1"/>
    <property type="molecule type" value="Genomic_DNA"/>
</dbReference>
<dbReference type="RefSeq" id="XP_047765001.1">
    <property type="nucleotide sequence ID" value="XM_047910796.1"/>
</dbReference>